<keyword evidence="3" id="KW-1185">Reference proteome</keyword>
<evidence type="ECO:0000313" key="2">
    <source>
        <dbReference type="EMBL" id="KAI0509926.1"/>
    </source>
</evidence>
<dbReference type="AlphaFoldDB" id="A0A8T3BA89"/>
<dbReference type="FunFam" id="1.10.510.10:FF:000627">
    <property type="entry name" value="Os02g0694800 protein"/>
    <property type="match status" value="1"/>
</dbReference>
<dbReference type="GO" id="GO:0005524">
    <property type="term" value="F:ATP binding"/>
    <property type="evidence" value="ECO:0007669"/>
    <property type="project" value="InterPro"/>
</dbReference>
<feature type="domain" description="Protein kinase" evidence="1">
    <location>
        <begin position="107"/>
        <end position="429"/>
    </location>
</feature>
<gene>
    <name evidence="2" type="ORF">KFK09_010526</name>
</gene>
<proteinExistence type="predicted"/>
<dbReference type="Proteomes" id="UP000829196">
    <property type="component" value="Unassembled WGS sequence"/>
</dbReference>
<dbReference type="SUPFAM" id="SSF56112">
    <property type="entry name" value="Protein kinase-like (PK-like)"/>
    <property type="match status" value="1"/>
</dbReference>
<protein>
    <recommendedName>
        <fullName evidence="1">Protein kinase domain-containing protein</fullName>
    </recommendedName>
</protein>
<dbReference type="PROSITE" id="PS50011">
    <property type="entry name" value="PROTEIN_KINASE_DOM"/>
    <property type="match status" value="1"/>
</dbReference>
<reference evidence="2" key="1">
    <citation type="journal article" date="2022" name="Front. Genet.">
        <title>Chromosome-Scale Assembly of the Dendrobium nobile Genome Provides Insights Into the Molecular Mechanism of the Biosynthesis of the Medicinal Active Ingredient of Dendrobium.</title>
        <authorList>
            <person name="Xu Q."/>
            <person name="Niu S.-C."/>
            <person name="Li K.-L."/>
            <person name="Zheng P.-J."/>
            <person name="Zhang X.-J."/>
            <person name="Jia Y."/>
            <person name="Liu Y."/>
            <person name="Niu Y.-X."/>
            <person name="Yu L.-H."/>
            <person name="Chen D.-F."/>
            <person name="Zhang G.-Q."/>
        </authorList>
    </citation>
    <scope>NUCLEOTIDE SEQUENCE</scope>
    <source>
        <tissue evidence="2">Leaf</tissue>
    </source>
</reference>
<dbReference type="PANTHER" id="PTHR36796:SF1">
    <property type="entry name" value="PROTEIN KINASE SUPERFAMILY PROTEIN"/>
    <property type="match status" value="1"/>
</dbReference>
<comment type="caution">
    <text evidence="2">The sequence shown here is derived from an EMBL/GenBank/DDBJ whole genome shotgun (WGS) entry which is preliminary data.</text>
</comment>
<dbReference type="Gene3D" id="1.10.510.10">
    <property type="entry name" value="Transferase(Phosphotransferase) domain 1"/>
    <property type="match status" value="1"/>
</dbReference>
<dbReference type="OrthoDB" id="1076at2759"/>
<dbReference type="GO" id="GO:0004672">
    <property type="term" value="F:protein kinase activity"/>
    <property type="evidence" value="ECO:0007669"/>
    <property type="project" value="InterPro"/>
</dbReference>
<organism evidence="2 3">
    <name type="scientific">Dendrobium nobile</name>
    <name type="common">Orchid</name>
    <dbReference type="NCBI Taxonomy" id="94219"/>
    <lineage>
        <taxon>Eukaryota</taxon>
        <taxon>Viridiplantae</taxon>
        <taxon>Streptophyta</taxon>
        <taxon>Embryophyta</taxon>
        <taxon>Tracheophyta</taxon>
        <taxon>Spermatophyta</taxon>
        <taxon>Magnoliopsida</taxon>
        <taxon>Liliopsida</taxon>
        <taxon>Asparagales</taxon>
        <taxon>Orchidaceae</taxon>
        <taxon>Epidendroideae</taxon>
        <taxon>Malaxideae</taxon>
        <taxon>Dendrobiinae</taxon>
        <taxon>Dendrobium</taxon>
    </lineage>
</organism>
<dbReference type="GO" id="GO:0009507">
    <property type="term" value="C:chloroplast"/>
    <property type="evidence" value="ECO:0007669"/>
    <property type="project" value="TreeGrafter"/>
</dbReference>
<dbReference type="InterPro" id="IPR011009">
    <property type="entry name" value="Kinase-like_dom_sf"/>
</dbReference>
<dbReference type="InterPro" id="IPR000719">
    <property type="entry name" value="Prot_kinase_dom"/>
</dbReference>
<accession>A0A8T3BA89</accession>
<sequence length="434" mass="48012">MILITAPSRSVLPRTAVSLSDGCRRCYSTSQKSSGLHSFGFVSKGLKHRIFKASLITNPDDFAVGKYVGEYGFMNVTSYSSFQSGGPSDARNIEVPNVGYSSEDIERLRIQDIGEGKVKIRLYEGRVVKGPLQGVRVIFKVYPGRRAGGIEADMMAANELNCHASLQEDSKIVSENIQILLGGFETRTGEQWLAFRNDGIYSAADYAKVRSEGISKDIANTKQTIWPSFDGEGKFKRRRFFVIKLLNGAINGLAFMHDHDRLHQSIGPASVVLNTISEGEATYLVPRLRDLAFSVDIRYASLEAGTGPLSEGLWRRAFGAGAYSPLEKRAFGIADDIYEAGLLFAYLAFVPFCEIGVMDGLSLRRLFETTFQLDLAAAREYCNADDRMQEAVSFLDLGDGAGWELLQAMLNRDYRQRPIAEAVLNHRFMTGAVL</sequence>
<evidence type="ECO:0000259" key="1">
    <source>
        <dbReference type="PROSITE" id="PS50011"/>
    </source>
</evidence>
<dbReference type="PANTHER" id="PTHR36796">
    <property type="entry name" value="PROTEIN KINASE SUPERFAMILY PROTEIN"/>
    <property type="match status" value="1"/>
</dbReference>
<name>A0A8T3BA89_DENNO</name>
<dbReference type="EMBL" id="JAGYWB010000009">
    <property type="protein sequence ID" value="KAI0509926.1"/>
    <property type="molecule type" value="Genomic_DNA"/>
</dbReference>
<evidence type="ECO:0000313" key="3">
    <source>
        <dbReference type="Proteomes" id="UP000829196"/>
    </source>
</evidence>